<keyword evidence="3 7" id="KW-0812">Transmembrane</keyword>
<dbReference type="NCBIfam" id="NF005086">
    <property type="entry name" value="PRK06521.1"/>
    <property type="match status" value="1"/>
</dbReference>
<dbReference type="AlphaFoldDB" id="A0A1W6MUN0"/>
<evidence type="ECO:0000256" key="3">
    <source>
        <dbReference type="ARBA" id="ARBA00022692"/>
    </source>
</evidence>
<feature type="transmembrane region" description="Helical" evidence="8">
    <location>
        <begin position="467"/>
        <end position="490"/>
    </location>
</feature>
<feature type="transmembrane region" description="Helical" evidence="8">
    <location>
        <begin position="379"/>
        <end position="397"/>
    </location>
</feature>
<evidence type="ECO:0000259" key="9">
    <source>
        <dbReference type="Pfam" id="PF00361"/>
    </source>
</evidence>
<name>A0A1W6MUN0_9HYPH</name>
<proteinExistence type="predicted"/>
<feature type="transmembrane region" description="Helical" evidence="8">
    <location>
        <begin position="160"/>
        <end position="184"/>
    </location>
</feature>
<evidence type="ECO:0000256" key="6">
    <source>
        <dbReference type="ARBA" id="ARBA00023136"/>
    </source>
</evidence>
<keyword evidence="2" id="KW-1003">Cell membrane</keyword>
<feature type="transmembrane region" description="Helical" evidence="8">
    <location>
        <begin position="525"/>
        <end position="546"/>
    </location>
</feature>
<keyword evidence="11" id="KW-1185">Reference proteome</keyword>
<feature type="transmembrane region" description="Helical" evidence="8">
    <location>
        <begin position="297"/>
        <end position="319"/>
    </location>
</feature>
<keyword evidence="5" id="KW-0560">Oxidoreductase</keyword>
<feature type="transmembrane region" description="Helical" evidence="8">
    <location>
        <begin position="417"/>
        <end position="446"/>
    </location>
</feature>
<feature type="domain" description="NADH:quinone oxidoreductase/Mrp antiporter transmembrane" evidence="9">
    <location>
        <begin position="126"/>
        <end position="411"/>
    </location>
</feature>
<sequence>MPLYFALACVGALLGLAGFAIVQGGRDNASERIYKYSAGLSLALTLAVMIPRGASILTTTLPLGIPWIGMHFRLDALSAFFVAVIGIGGAAASFYGVGYGAHEKHPSRVLPFFPAFIAGMTSVVLADDAFTFLVSWEFMSLVSWALVLTHHEDVENRKAAYIYLAMASFGTLCLLMAFGVLGGVDGAYDFASIREASRLPWKAGVVLFLVTLGAGSKAGLVPLHIWLPLAHPAAPSHVSALMSGVMTKIAVYGFIRVAFDLLGPPDFLWSIHPLVFGTLSALVGVLFATIEPDLKRLLAYSTIENIGIIFIALGLALAFKANGQAVPAALAFTAALLHVFNHMLFKSTLFFGAGAVLSATGERNIERLGGLIHGMPKTAFLFLGGCVAIAALPPMNGFVSEWLTFQAILLSPSLPQWILRLIVPAVGVGLALTAALGAGCYVRAFGIAFLGRPRSPAAETAKETDEWSLGAMAGLFALCLLAGVLPGYMIDTISPAAAVYVGGRMPAQDAIPWMTIAPIAESRSLYNGLLVLAFIIISSVGVAKLIHRYGSRDTRRGPAWGCGYVDPSPMTQYSASSFAQPVRRAFGAFAFSVHESLDMPLPGETRAASFTVTIGDRFMRYFYTPISTAVWFGAEKLNVVNFLSIQGYLALVFVALVASLIIIAL</sequence>
<feature type="transmembrane region" description="Helical" evidence="8">
    <location>
        <begin position="40"/>
        <end position="65"/>
    </location>
</feature>
<evidence type="ECO:0000256" key="5">
    <source>
        <dbReference type="ARBA" id="ARBA00023002"/>
    </source>
</evidence>
<gene>
    <name evidence="10" type="ORF">B1812_09525</name>
</gene>
<organism evidence="10 11">
    <name type="scientific">Methylocystis bryophila</name>
    <dbReference type="NCBI Taxonomy" id="655015"/>
    <lineage>
        <taxon>Bacteria</taxon>
        <taxon>Pseudomonadati</taxon>
        <taxon>Pseudomonadota</taxon>
        <taxon>Alphaproteobacteria</taxon>
        <taxon>Hyphomicrobiales</taxon>
        <taxon>Methylocystaceae</taxon>
        <taxon>Methylocystis</taxon>
    </lineage>
</organism>
<accession>A0A1W6MUN0</accession>
<dbReference type="PRINTS" id="PR01437">
    <property type="entry name" value="NUOXDRDTASE4"/>
</dbReference>
<dbReference type="InterPro" id="IPR052175">
    <property type="entry name" value="ComplexI-like_HydComp"/>
</dbReference>
<dbReference type="STRING" id="655015.B1812_09525"/>
<dbReference type="GO" id="GO:0016491">
    <property type="term" value="F:oxidoreductase activity"/>
    <property type="evidence" value="ECO:0007669"/>
    <property type="project" value="UniProtKB-KW"/>
</dbReference>
<feature type="transmembrane region" description="Helical" evidence="8">
    <location>
        <begin position="204"/>
        <end position="226"/>
    </location>
</feature>
<keyword evidence="6 8" id="KW-0472">Membrane</keyword>
<evidence type="ECO:0000256" key="7">
    <source>
        <dbReference type="RuleBase" id="RU000320"/>
    </source>
</evidence>
<dbReference type="InterPro" id="IPR001750">
    <property type="entry name" value="ND/Mrp_TM"/>
</dbReference>
<evidence type="ECO:0000256" key="4">
    <source>
        <dbReference type="ARBA" id="ARBA00022989"/>
    </source>
</evidence>
<feature type="transmembrane region" description="Helical" evidence="8">
    <location>
        <begin position="77"/>
        <end position="97"/>
    </location>
</feature>
<dbReference type="PANTHER" id="PTHR42682:SF3">
    <property type="entry name" value="FORMATE HYDROGENLYASE SUBUNIT 3-RELATED"/>
    <property type="match status" value="1"/>
</dbReference>
<dbReference type="GO" id="GO:0008137">
    <property type="term" value="F:NADH dehydrogenase (ubiquinone) activity"/>
    <property type="evidence" value="ECO:0007669"/>
    <property type="project" value="InterPro"/>
</dbReference>
<evidence type="ECO:0000313" key="11">
    <source>
        <dbReference type="Proteomes" id="UP000193978"/>
    </source>
</evidence>
<feature type="transmembrane region" description="Helical" evidence="8">
    <location>
        <begin position="339"/>
        <end position="359"/>
    </location>
</feature>
<dbReference type="InterPro" id="IPR003918">
    <property type="entry name" value="NADH_UbQ_OxRdtase"/>
</dbReference>
<feature type="transmembrane region" description="Helical" evidence="8">
    <location>
        <begin position="645"/>
        <end position="664"/>
    </location>
</feature>
<evidence type="ECO:0000256" key="8">
    <source>
        <dbReference type="SAM" id="Phobius"/>
    </source>
</evidence>
<dbReference type="OrthoDB" id="9811798at2"/>
<evidence type="ECO:0000256" key="2">
    <source>
        <dbReference type="ARBA" id="ARBA00022475"/>
    </source>
</evidence>
<evidence type="ECO:0000313" key="10">
    <source>
        <dbReference type="EMBL" id="ARN81285.1"/>
    </source>
</evidence>
<dbReference type="RefSeq" id="WP_085771377.1">
    <property type="nucleotide sequence ID" value="NZ_AP027149.1"/>
</dbReference>
<dbReference type="KEGG" id="mbry:B1812_09525"/>
<dbReference type="GO" id="GO:0042773">
    <property type="term" value="P:ATP synthesis coupled electron transport"/>
    <property type="evidence" value="ECO:0007669"/>
    <property type="project" value="InterPro"/>
</dbReference>
<dbReference type="Pfam" id="PF00361">
    <property type="entry name" value="Proton_antipo_M"/>
    <property type="match status" value="1"/>
</dbReference>
<dbReference type="GO" id="GO:0005886">
    <property type="term" value="C:plasma membrane"/>
    <property type="evidence" value="ECO:0007669"/>
    <property type="project" value="UniProtKB-SubCell"/>
</dbReference>
<protein>
    <submittedName>
        <fullName evidence="10">Hydrogenase 4 subunit B</fullName>
    </submittedName>
</protein>
<reference evidence="10 11" key="1">
    <citation type="submission" date="2017-02" db="EMBL/GenBank/DDBJ databases">
        <authorList>
            <person name="Peterson S.W."/>
        </authorList>
    </citation>
    <scope>NUCLEOTIDE SEQUENCE [LARGE SCALE GENOMIC DNA]</scope>
    <source>
        <strain evidence="10 11">S285</strain>
    </source>
</reference>
<dbReference type="EMBL" id="CP019948">
    <property type="protein sequence ID" value="ARN81285.1"/>
    <property type="molecule type" value="Genomic_DNA"/>
</dbReference>
<comment type="subcellular location">
    <subcellularLocation>
        <location evidence="1">Cell membrane</location>
        <topology evidence="1">Multi-pass membrane protein</topology>
    </subcellularLocation>
    <subcellularLocation>
        <location evidence="7">Membrane</location>
        <topology evidence="7">Multi-pass membrane protein</topology>
    </subcellularLocation>
</comment>
<dbReference type="PANTHER" id="PTHR42682">
    <property type="entry name" value="HYDROGENASE-4 COMPONENT F"/>
    <property type="match status" value="1"/>
</dbReference>
<dbReference type="Proteomes" id="UP000193978">
    <property type="component" value="Chromosome"/>
</dbReference>
<feature type="transmembrane region" description="Helical" evidence="8">
    <location>
        <begin position="267"/>
        <end position="290"/>
    </location>
</feature>
<evidence type="ECO:0000256" key="1">
    <source>
        <dbReference type="ARBA" id="ARBA00004651"/>
    </source>
</evidence>
<keyword evidence="4 8" id="KW-1133">Transmembrane helix</keyword>